<sequence length="272" mass="31032">MQNAIDKLRIRHARHELAYERRQIAQLRHSDGTLSTTLQETMAIAAAFYNNLYRSQHGPFVFSASGSLSRPITAEELRGACRRIRGNTAPGADGIPSGVTKYLMPICAEDLAKVLNQHFELNNFPENFVKAKTILLHKKGDPLDISNYRPISLLSTVLKVLTRALALRVEEVAMEFIPKEQAGFRRNFSTRDHIMSVNLLVEKCHEWRKPLHMVFIDYRKAFDTIEYETIWKALEKFGVDDCTVRMIKQLCAAARSFLALGLMEIEIDIQRG</sequence>
<dbReference type="EMBL" id="KZ347374">
    <property type="protein sequence ID" value="PIO67867.1"/>
    <property type="molecule type" value="Genomic_DNA"/>
</dbReference>
<dbReference type="InterPro" id="IPR043502">
    <property type="entry name" value="DNA/RNA_pol_sf"/>
</dbReference>
<dbReference type="Proteomes" id="UP000230423">
    <property type="component" value="Unassembled WGS sequence"/>
</dbReference>
<dbReference type="Pfam" id="PF00078">
    <property type="entry name" value="RVT_1"/>
    <property type="match status" value="1"/>
</dbReference>
<accession>A0A2G9UCA5</accession>
<gene>
    <name evidence="2" type="ORF">TELCIR_10369</name>
</gene>
<dbReference type="AlphaFoldDB" id="A0A2G9UCA5"/>
<dbReference type="PROSITE" id="PS50878">
    <property type="entry name" value="RT_POL"/>
    <property type="match status" value="1"/>
</dbReference>
<dbReference type="CDD" id="cd01650">
    <property type="entry name" value="RT_nLTR_like"/>
    <property type="match status" value="1"/>
</dbReference>
<dbReference type="SUPFAM" id="SSF56672">
    <property type="entry name" value="DNA/RNA polymerases"/>
    <property type="match status" value="1"/>
</dbReference>
<keyword evidence="3" id="KW-1185">Reference proteome</keyword>
<dbReference type="InterPro" id="IPR000477">
    <property type="entry name" value="RT_dom"/>
</dbReference>
<proteinExistence type="predicted"/>
<evidence type="ECO:0000313" key="2">
    <source>
        <dbReference type="EMBL" id="PIO67867.1"/>
    </source>
</evidence>
<name>A0A2G9UCA5_TELCI</name>
<protein>
    <recommendedName>
        <fullName evidence="1">Reverse transcriptase domain-containing protein</fullName>
    </recommendedName>
</protein>
<evidence type="ECO:0000313" key="3">
    <source>
        <dbReference type="Proteomes" id="UP000230423"/>
    </source>
</evidence>
<feature type="non-terminal residue" evidence="2">
    <location>
        <position position="272"/>
    </location>
</feature>
<organism evidence="2 3">
    <name type="scientific">Teladorsagia circumcincta</name>
    <name type="common">Brown stomach worm</name>
    <name type="synonym">Ostertagia circumcincta</name>
    <dbReference type="NCBI Taxonomy" id="45464"/>
    <lineage>
        <taxon>Eukaryota</taxon>
        <taxon>Metazoa</taxon>
        <taxon>Ecdysozoa</taxon>
        <taxon>Nematoda</taxon>
        <taxon>Chromadorea</taxon>
        <taxon>Rhabditida</taxon>
        <taxon>Rhabditina</taxon>
        <taxon>Rhabditomorpha</taxon>
        <taxon>Strongyloidea</taxon>
        <taxon>Trichostrongylidae</taxon>
        <taxon>Teladorsagia</taxon>
    </lineage>
</organism>
<feature type="domain" description="Reverse transcriptase" evidence="1">
    <location>
        <begin position="117"/>
        <end position="272"/>
    </location>
</feature>
<reference evidence="2 3" key="1">
    <citation type="submission" date="2015-09" db="EMBL/GenBank/DDBJ databases">
        <title>Draft genome of the parasitic nematode Teladorsagia circumcincta isolate WARC Sus (inbred).</title>
        <authorList>
            <person name="Mitreva M."/>
        </authorList>
    </citation>
    <scope>NUCLEOTIDE SEQUENCE [LARGE SCALE GENOMIC DNA]</scope>
    <source>
        <strain evidence="2 3">S</strain>
    </source>
</reference>
<evidence type="ECO:0000259" key="1">
    <source>
        <dbReference type="PROSITE" id="PS50878"/>
    </source>
</evidence>
<dbReference type="OrthoDB" id="5856459at2759"/>
<dbReference type="PANTHER" id="PTHR19446">
    <property type="entry name" value="REVERSE TRANSCRIPTASES"/>
    <property type="match status" value="1"/>
</dbReference>